<name>A0AAE3VAH9_9FIRM</name>
<feature type="compositionally biased region" description="Basic and acidic residues" evidence="1">
    <location>
        <begin position="9"/>
        <end position="24"/>
    </location>
</feature>
<protein>
    <recommendedName>
        <fullName evidence="2">Peptidase M15C domain-containing protein</fullName>
    </recommendedName>
</protein>
<evidence type="ECO:0000256" key="1">
    <source>
        <dbReference type="SAM" id="MobiDB-lite"/>
    </source>
</evidence>
<dbReference type="InterPro" id="IPR009045">
    <property type="entry name" value="Zn_M74/Hedgehog-like"/>
</dbReference>
<feature type="domain" description="Peptidase M15C" evidence="2">
    <location>
        <begin position="82"/>
        <end position="166"/>
    </location>
</feature>
<dbReference type="GO" id="GO:0008233">
    <property type="term" value="F:peptidase activity"/>
    <property type="evidence" value="ECO:0007669"/>
    <property type="project" value="InterPro"/>
</dbReference>
<dbReference type="InterPro" id="IPR039561">
    <property type="entry name" value="Peptidase_M15C"/>
</dbReference>
<proteinExistence type="predicted"/>
<dbReference type="SUPFAM" id="SSF55166">
    <property type="entry name" value="Hedgehog/DD-peptidase"/>
    <property type="match status" value="1"/>
</dbReference>
<feature type="region of interest" description="Disordered" evidence="1">
    <location>
        <begin position="1"/>
        <end position="33"/>
    </location>
</feature>
<dbReference type="RefSeq" id="WP_307254158.1">
    <property type="nucleotide sequence ID" value="NZ_JAUSTO010000006.1"/>
</dbReference>
<comment type="caution">
    <text evidence="3">The sequence shown here is derived from an EMBL/GenBank/DDBJ whole genome shotgun (WGS) entry which is preliminary data.</text>
</comment>
<dbReference type="Pfam" id="PF13539">
    <property type="entry name" value="Peptidase_M15_4"/>
    <property type="match status" value="1"/>
</dbReference>
<organism evidence="3 4">
    <name type="scientific">Moryella indoligenes</name>
    <dbReference type="NCBI Taxonomy" id="371674"/>
    <lineage>
        <taxon>Bacteria</taxon>
        <taxon>Bacillati</taxon>
        <taxon>Bacillota</taxon>
        <taxon>Clostridia</taxon>
        <taxon>Lachnospirales</taxon>
        <taxon>Lachnospiraceae</taxon>
        <taxon>Moryella</taxon>
    </lineage>
</organism>
<evidence type="ECO:0000259" key="2">
    <source>
        <dbReference type="Pfam" id="PF13539"/>
    </source>
</evidence>
<reference evidence="3" key="1">
    <citation type="submission" date="2023-07" db="EMBL/GenBank/DDBJ databases">
        <title>Genomic Encyclopedia of Type Strains, Phase IV (KMG-IV): sequencing the most valuable type-strain genomes for metagenomic binning, comparative biology and taxonomic classification.</title>
        <authorList>
            <person name="Goeker M."/>
        </authorList>
    </citation>
    <scope>NUCLEOTIDE SEQUENCE</scope>
    <source>
        <strain evidence="3">DSM 19659</strain>
    </source>
</reference>
<keyword evidence="4" id="KW-1185">Reference proteome</keyword>
<evidence type="ECO:0000313" key="4">
    <source>
        <dbReference type="Proteomes" id="UP001241537"/>
    </source>
</evidence>
<accession>A0AAE3VAH9</accession>
<dbReference type="AlphaFoldDB" id="A0AAE3VAH9"/>
<dbReference type="Gene3D" id="3.30.1380.10">
    <property type="match status" value="1"/>
</dbReference>
<dbReference type="EMBL" id="JAUSTO010000006">
    <property type="protein sequence ID" value="MDQ0152478.1"/>
    <property type="molecule type" value="Genomic_DNA"/>
</dbReference>
<dbReference type="Proteomes" id="UP001241537">
    <property type="component" value="Unassembled WGS sequence"/>
</dbReference>
<evidence type="ECO:0000313" key="3">
    <source>
        <dbReference type="EMBL" id="MDQ0152478.1"/>
    </source>
</evidence>
<sequence>MSGKPAGIEQHEGEISGKEAKERLPGTAGQNGRSLFQWDSGNELYEARYPIEQMRLVDDFAADDVWSATENNTSCFNYRLTTGRHRLSYHALGLAIDINPRYNPYVIYGDEGIRYCVPEEALPYADRDAAYPYKIAAGDLCCRLFRERGFRWGGDWTGHPDYMHFSKTEFAEES</sequence>
<gene>
    <name evidence="3" type="ORF">J2S20_001170</name>
</gene>